<gene>
    <name evidence="1" type="ORF">HYG86_10040</name>
</gene>
<proteinExistence type="predicted"/>
<reference evidence="1 2" key="1">
    <citation type="submission" date="2020-07" db="EMBL/GenBank/DDBJ databases">
        <title>Alkalicella. sp. LB2 genome.</title>
        <authorList>
            <person name="Postec A."/>
            <person name="Quemeneur M."/>
        </authorList>
    </citation>
    <scope>NUCLEOTIDE SEQUENCE [LARGE SCALE GENOMIC DNA]</scope>
    <source>
        <strain evidence="1 2">LB2</strain>
    </source>
</reference>
<dbReference type="Proteomes" id="UP000516160">
    <property type="component" value="Chromosome"/>
</dbReference>
<name>A0A7G9W8R7_ALKCA</name>
<accession>A0A7G9W8R7</accession>
<protein>
    <submittedName>
        <fullName evidence="1">Uncharacterized protein</fullName>
    </submittedName>
</protein>
<organism evidence="1 2">
    <name type="scientific">Alkalicella caledoniensis</name>
    <dbReference type="NCBI Taxonomy" id="2731377"/>
    <lineage>
        <taxon>Bacteria</taxon>
        <taxon>Bacillati</taxon>
        <taxon>Bacillota</taxon>
        <taxon>Clostridia</taxon>
        <taxon>Eubacteriales</taxon>
        <taxon>Proteinivoracaceae</taxon>
        <taxon>Alkalicella</taxon>
    </lineage>
</organism>
<evidence type="ECO:0000313" key="1">
    <source>
        <dbReference type="EMBL" id="QNO15079.1"/>
    </source>
</evidence>
<dbReference type="KEGG" id="acae:HYG86_10040"/>
<keyword evidence="2" id="KW-1185">Reference proteome</keyword>
<evidence type="ECO:0000313" key="2">
    <source>
        <dbReference type="Proteomes" id="UP000516160"/>
    </source>
</evidence>
<dbReference type="AlphaFoldDB" id="A0A7G9W8R7"/>
<dbReference type="RefSeq" id="WP_213165443.1">
    <property type="nucleotide sequence ID" value="NZ_CP058559.1"/>
</dbReference>
<sequence length="135" mass="16295">MNREERLKKSFLEEIQGKTMVSKARAKDLLDEERQDEANFEKIKTNVYDIFEKMFNISYKNIYSAKNQANTDREKYQLLEVEFLKFLEKIPAPWKQKAIKDKEHGLIEDLIIEELKISTAEEIRDLFQHKYEKFQ</sequence>
<dbReference type="EMBL" id="CP058559">
    <property type="protein sequence ID" value="QNO15079.1"/>
    <property type="molecule type" value="Genomic_DNA"/>
</dbReference>